<dbReference type="GO" id="GO:0004065">
    <property type="term" value="F:arylsulfatase activity"/>
    <property type="evidence" value="ECO:0007669"/>
    <property type="project" value="TreeGrafter"/>
</dbReference>
<evidence type="ECO:0000259" key="5">
    <source>
        <dbReference type="Pfam" id="PF00884"/>
    </source>
</evidence>
<evidence type="ECO:0000256" key="4">
    <source>
        <dbReference type="SAM" id="SignalP"/>
    </source>
</evidence>
<dbReference type="InterPro" id="IPR017850">
    <property type="entry name" value="Alkaline_phosphatase_core_sf"/>
</dbReference>
<proteinExistence type="inferred from homology"/>
<dbReference type="STRING" id="48467.SAMN02745166_01590"/>
<gene>
    <name evidence="6" type="ORF">SAMN02745166_01590</name>
</gene>
<keyword evidence="7" id="KW-1185">Reference proteome</keyword>
<protein>
    <submittedName>
        <fullName evidence="6">Uncharacterized sulfatase</fullName>
    </submittedName>
</protein>
<sequence length="486" mass="54876">MRCVLLLVLGLVCQLGQAAGPNLVWIIADDMSPDTGAYGAVGVKTPNLDRLAHEGRRYTRAYASAPVCSSSRSAFILGCYQTTTGLQAHDVENPQPLATPYKPIPTLLREAGWFVTNAVAPGSKKKVPKTHYNFAHDPKVLFDGNDWTQRKPEQPFFAQFQISEPHRPFPIPESYDEEALRKIQLPPNYPDHPLTRRDWYAYQRSVEVVDQRVGAILDQLEKAGELENTIVMFFADHGRPMPWGKQWLSVEGLQVPLLIRGPGLGAGEVEERLVSLIDLAPSMLELAGLPIPEWMQGRPLLKNSFPDRTVIFAARDRCGDAEDRIRAVITPGQLFVKNFHPELPYLNWSGYKEASYPGMPLIRELKKIGALSPMQARYTRERREPLELYDLEADPTGLVNVVKDPQQSQRLAHLQADLDAWVTTSGDRGALPDPPTEPSLEQIKHDKKQDYLRTWAKRGFKDEPSDAQRLTWWLHQYGLPEKEPLN</sequence>
<keyword evidence="2" id="KW-0378">Hydrolase</keyword>
<evidence type="ECO:0000256" key="2">
    <source>
        <dbReference type="ARBA" id="ARBA00022801"/>
    </source>
</evidence>
<reference evidence="7" key="1">
    <citation type="submission" date="2017-02" db="EMBL/GenBank/DDBJ databases">
        <authorList>
            <person name="Varghese N."/>
            <person name="Submissions S."/>
        </authorList>
    </citation>
    <scope>NUCLEOTIDE SEQUENCE [LARGE SCALE GENOMIC DNA]</scope>
    <source>
        <strain evidence="7">ATCC 700200</strain>
    </source>
</reference>
<accession>A0A1T4XIT2</accession>
<dbReference type="InterPro" id="IPR000917">
    <property type="entry name" value="Sulfatase_N"/>
</dbReference>
<evidence type="ECO:0000256" key="1">
    <source>
        <dbReference type="ARBA" id="ARBA00008779"/>
    </source>
</evidence>
<dbReference type="CDD" id="cd16027">
    <property type="entry name" value="SGSH"/>
    <property type="match status" value="1"/>
</dbReference>
<name>A0A1T4XIT2_9BACT</name>
<dbReference type="AlphaFoldDB" id="A0A1T4XIT2"/>
<organism evidence="6 7">
    <name type="scientific">Prosthecobacter debontii</name>
    <dbReference type="NCBI Taxonomy" id="48467"/>
    <lineage>
        <taxon>Bacteria</taxon>
        <taxon>Pseudomonadati</taxon>
        <taxon>Verrucomicrobiota</taxon>
        <taxon>Verrucomicrobiia</taxon>
        <taxon>Verrucomicrobiales</taxon>
        <taxon>Verrucomicrobiaceae</taxon>
        <taxon>Prosthecobacter</taxon>
    </lineage>
</organism>
<evidence type="ECO:0000313" key="6">
    <source>
        <dbReference type="EMBL" id="SKA89479.1"/>
    </source>
</evidence>
<feature type="chain" id="PRO_5010519680" evidence="4">
    <location>
        <begin position="19"/>
        <end position="486"/>
    </location>
</feature>
<dbReference type="Gene3D" id="3.40.720.10">
    <property type="entry name" value="Alkaline Phosphatase, subunit A"/>
    <property type="match status" value="1"/>
</dbReference>
<dbReference type="Pfam" id="PF00884">
    <property type="entry name" value="Sulfatase"/>
    <property type="match status" value="1"/>
</dbReference>
<feature type="domain" description="Sulfatase N-terminal" evidence="5">
    <location>
        <begin position="21"/>
        <end position="288"/>
    </location>
</feature>
<evidence type="ECO:0000313" key="7">
    <source>
        <dbReference type="Proteomes" id="UP000190774"/>
    </source>
</evidence>
<comment type="similarity">
    <text evidence="1">Belongs to the sulfatase family.</text>
</comment>
<dbReference type="EMBL" id="FUYE01000004">
    <property type="protein sequence ID" value="SKA89479.1"/>
    <property type="molecule type" value="Genomic_DNA"/>
</dbReference>
<feature type="region of interest" description="Disordered" evidence="3">
    <location>
        <begin position="425"/>
        <end position="445"/>
    </location>
</feature>
<evidence type="ECO:0000256" key="3">
    <source>
        <dbReference type="SAM" id="MobiDB-lite"/>
    </source>
</evidence>
<dbReference type="InterPro" id="IPR050738">
    <property type="entry name" value="Sulfatase"/>
</dbReference>
<keyword evidence="4" id="KW-0732">Signal</keyword>
<dbReference type="PANTHER" id="PTHR42693">
    <property type="entry name" value="ARYLSULFATASE FAMILY MEMBER"/>
    <property type="match status" value="1"/>
</dbReference>
<feature type="signal peptide" evidence="4">
    <location>
        <begin position="1"/>
        <end position="18"/>
    </location>
</feature>
<dbReference type="Proteomes" id="UP000190774">
    <property type="component" value="Unassembled WGS sequence"/>
</dbReference>
<dbReference type="PANTHER" id="PTHR42693:SF53">
    <property type="entry name" value="ENDO-4-O-SULFATASE"/>
    <property type="match status" value="1"/>
</dbReference>
<dbReference type="SUPFAM" id="SSF53649">
    <property type="entry name" value="Alkaline phosphatase-like"/>
    <property type="match status" value="1"/>
</dbReference>